<dbReference type="EMBL" id="LAZR01004499">
    <property type="protein sequence ID" value="KKN08055.1"/>
    <property type="molecule type" value="Genomic_DNA"/>
</dbReference>
<sequence>MVLDLKKDMKKVNEKLEDTVKKVDKKFNEFIKKGLKDIKPHKVFK</sequence>
<dbReference type="AlphaFoldDB" id="A0A0F9ML97"/>
<keyword evidence="1" id="KW-0175">Coiled coil</keyword>
<name>A0A0F9ML97_9ZZZZ</name>
<protein>
    <submittedName>
        <fullName evidence="2">Uncharacterized protein</fullName>
    </submittedName>
</protein>
<gene>
    <name evidence="2" type="ORF">LCGC14_1060540</name>
</gene>
<reference evidence="2" key="1">
    <citation type="journal article" date="2015" name="Nature">
        <title>Complex archaea that bridge the gap between prokaryotes and eukaryotes.</title>
        <authorList>
            <person name="Spang A."/>
            <person name="Saw J.H."/>
            <person name="Jorgensen S.L."/>
            <person name="Zaremba-Niedzwiedzka K."/>
            <person name="Martijn J."/>
            <person name="Lind A.E."/>
            <person name="van Eijk R."/>
            <person name="Schleper C."/>
            <person name="Guy L."/>
            <person name="Ettema T.J."/>
        </authorList>
    </citation>
    <scope>NUCLEOTIDE SEQUENCE</scope>
</reference>
<organism evidence="2">
    <name type="scientific">marine sediment metagenome</name>
    <dbReference type="NCBI Taxonomy" id="412755"/>
    <lineage>
        <taxon>unclassified sequences</taxon>
        <taxon>metagenomes</taxon>
        <taxon>ecological metagenomes</taxon>
    </lineage>
</organism>
<evidence type="ECO:0000256" key="1">
    <source>
        <dbReference type="SAM" id="Coils"/>
    </source>
</evidence>
<proteinExistence type="predicted"/>
<accession>A0A0F9ML97</accession>
<feature type="coiled-coil region" evidence="1">
    <location>
        <begin position="2"/>
        <end position="33"/>
    </location>
</feature>
<comment type="caution">
    <text evidence="2">The sequence shown here is derived from an EMBL/GenBank/DDBJ whole genome shotgun (WGS) entry which is preliminary data.</text>
</comment>
<evidence type="ECO:0000313" key="2">
    <source>
        <dbReference type="EMBL" id="KKN08055.1"/>
    </source>
</evidence>